<evidence type="ECO:0000313" key="2">
    <source>
        <dbReference type="EMBL" id="KAK3226017.1"/>
    </source>
</evidence>
<feature type="domain" description="Reverse transcriptase" evidence="1">
    <location>
        <begin position="437"/>
        <end position="530"/>
    </location>
</feature>
<keyword evidence="3" id="KW-1185">Reference proteome</keyword>
<feature type="domain" description="Reverse transcriptase" evidence="1">
    <location>
        <begin position="350"/>
        <end position="436"/>
    </location>
</feature>
<reference evidence="2" key="1">
    <citation type="journal article" date="2023" name="Plant J.">
        <title>Genome sequences and population genomics provide insights into the demographic history, inbreeding, and mutation load of two 'living fossil' tree species of Dipteronia.</title>
        <authorList>
            <person name="Feng Y."/>
            <person name="Comes H.P."/>
            <person name="Chen J."/>
            <person name="Zhu S."/>
            <person name="Lu R."/>
            <person name="Zhang X."/>
            <person name="Li P."/>
            <person name="Qiu J."/>
            <person name="Olsen K.M."/>
            <person name="Qiu Y."/>
        </authorList>
    </citation>
    <scope>NUCLEOTIDE SEQUENCE</scope>
    <source>
        <strain evidence="2">NBL</strain>
    </source>
</reference>
<comment type="caution">
    <text evidence="2">The sequence shown here is derived from an EMBL/GenBank/DDBJ whole genome shotgun (WGS) entry which is preliminary data.</text>
</comment>
<gene>
    <name evidence="2" type="ORF">Dsin_005879</name>
</gene>
<proteinExistence type="predicted"/>
<accession>A0AAE0AYL6</accession>
<dbReference type="Pfam" id="PF00078">
    <property type="entry name" value="RVT_1"/>
    <property type="match status" value="2"/>
</dbReference>
<evidence type="ECO:0000313" key="3">
    <source>
        <dbReference type="Proteomes" id="UP001281410"/>
    </source>
</evidence>
<dbReference type="EMBL" id="JANJYJ010000002">
    <property type="protein sequence ID" value="KAK3226017.1"/>
    <property type="molecule type" value="Genomic_DNA"/>
</dbReference>
<organism evidence="2 3">
    <name type="scientific">Dipteronia sinensis</name>
    <dbReference type="NCBI Taxonomy" id="43782"/>
    <lineage>
        <taxon>Eukaryota</taxon>
        <taxon>Viridiplantae</taxon>
        <taxon>Streptophyta</taxon>
        <taxon>Embryophyta</taxon>
        <taxon>Tracheophyta</taxon>
        <taxon>Spermatophyta</taxon>
        <taxon>Magnoliopsida</taxon>
        <taxon>eudicotyledons</taxon>
        <taxon>Gunneridae</taxon>
        <taxon>Pentapetalae</taxon>
        <taxon>rosids</taxon>
        <taxon>malvids</taxon>
        <taxon>Sapindales</taxon>
        <taxon>Sapindaceae</taxon>
        <taxon>Hippocastanoideae</taxon>
        <taxon>Acereae</taxon>
        <taxon>Dipteronia</taxon>
    </lineage>
</organism>
<dbReference type="Proteomes" id="UP001281410">
    <property type="component" value="Unassembled WGS sequence"/>
</dbReference>
<protein>
    <recommendedName>
        <fullName evidence="1">Reverse transcriptase domain-containing protein</fullName>
    </recommendedName>
</protein>
<sequence>MGQVFKYSSGILDCWTEEGLSYVASAVGKPLYADSLNETTKRISSDENRGSKMKQEWVKVNHGAAPFSIPSGDLNLGKVSSVGTKVEEASNNGGGQSTPLSNCISEDVPITGISILPLPILRSEVHIIAANSKKEVVDTSDKFLALIEEEEEAYSNEDSPAIASPDISLWHSKIKNIDEIPIVGLSSTSEASRHKKKKWNSKASKSSKVGDVTVKLNEAKEALEECQHLLDAHPTDNTLRLQENDIINSYTMALQAEAGTLQTIIHNHISNDQADLISKGVTNEEIRDVCVSLNPNKAPGPDGFHAHFFKKTWDIVGGDILNEVHEFFRTCYLLKELNTTILALVPKVPNPSRMMDFRPISCCNTLYIIIAKIIRNRIKIILTNIISPPQLAFVAGRRIGDNILLVQELMRNYHKDDSSPKCSLKVDLMKAFDTVDKRGLRQGDTMSPYLFVIAKEVLTKLLAKHIQDSQHYKYHWKFDKIKLSHLCFADDLIMLCHGSTPFATILKMSLDDFSSLSGLKANLAKGNIFLSSVPNDSRQQLNNIFGYNVGSLPISSLDQGARPRAKATARVVHGSSTRAHTHAHCANLKGNEDCTGNLPVLYGIPSSSHQHFGPVFEGSLNSFQI</sequence>
<dbReference type="PANTHER" id="PTHR46890">
    <property type="entry name" value="NON-LTR RETROLELEMENT REVERSE TRANSCRIPTASE-LIKE PROTEIN-RELATED"/>
    <property type="match status" value="1"/>
</dbReference>
<name>A0AAE0AYL6_9ROSI</name>
<dbReference type="InterPro" id="IPR043502">
    <property type="entry name" value="DNA/RNA_pol_sf"/>
</dbReference>
<evidence type="ECO:0000259" key="1">
    <source>
        <dbReference type="Pfam" id="PF00078"/>
    </source>
</evidence>
<dbReference type="InterPro" id="IPR052343">
    <property type="entry name" value="Retrotransposon-Effector_Assoc"/>
</dbReference>
<dbReference type="InterPro" id="IPR000477">
    <property type="entry name" value="RT_dom"/>
</dbReference>
<dbReference type="PANTHER" id="PTHR46890:SF48">
    <property type="entry name" value="RNA-DIRECTED DNA POLYMERASE"/>
    <property type="match status" value="1"/>
</dbReference>
<dbReference type="AlphaFoldDB" id="A0AAE0AYL6"/>
<dbReference type="SUPFAM" id="SSF56672">
    <property type="entry name" value="DNA/RNA polymerases"/>
    <property type="match status" value="1"/>
</dbReference>
<dbReference type="CDD" id="cd01650">
    <property type="entry name" value="RT_nLTR_like"/>
    <property type="match status" value="1"/>
</dbReference>